<dbReference type="Proteomes" id="UP001057402">
    <property type="component" value="Chromosome 7"/>
</dbReference>
<dbReference type="EMBL" id="CM042886">
    <property type="protein sequence ID" value="KAI4338541.1"/>
    <property type="molecule type" value="Genomic_DNA"/>
</dbReference>
<sequence length="100" mass="10386">MNPPGSQSYPIDGAMLSAKAAQGTGTSSGSAAGTTHGQLSDGPPSSGFNWGRAVVRRALFGSHGRRFSRRMKDSNEATKTPPPPSRLSKVSLAEDNDSKV</sequence>
<protein>
    <submittedName>
        <fullName evidence="1">Uncharacterized protein</fullName>
    </submittedName>
</protein>
<gene>
    <name evidence="1" type="ORF">MLD38_023588</name>
</gene>
<name>A0ACB9NR89_9MYRT</name>
<evidence type="ECO:0000313" key="2">
    <source>
        <dbReference type="Proteomes" id="UP001057402"/>
    </source>
</evidence>
<keyword evidence="2" id="KW-1185">Reference proteome</keyword>
<reference evidence="2" key="1">
    <citation type="journal article" date="2023" name="Front. Plant Sci.">
        <title>Chromosomal-level genome assembly of Melastoma candidum provides insights into trichome evolution.</title>
        <authorList>
            <person name="Zhong Y."/>
            <person name="Wu W."/>
            <person name="Sun C."/>
            <person name="Zou P."/>
            <person name="Liu Y."/>
            <person name="Dai S."/>
            <person name="Zhou R."/>
        </authorList>
    </citation>
    <scope>NUCLEOTIDE SEQUENCE [LARGE SCALE GENOMIC DNA]</scope>
</reference>
<organism evidence="1 2">
    <name type="scientific">Melastoma candidum</name>
    <dbReference type="NCBI Taxonomy" id="119954"/>
    <lineage>
        <taxon>Eukaryota</taxon>
        <taxon>Viridiplantae</taxon>
        <taxon>Streptophyta</taxon>
        <taxon>Embryophyta</taxon>
        <taxon>Tracheophyta</taxon>
        <taxon>Spermatophyta</taxon>
        <taxon>Magnoliopsida</taxon>
        <taxon>eudicotyledons</taxon>
        <taxon>Gunneridae</taxon>
        <taxon>Pentapetalae</taxon>
        <taxon>rosids</taxon>
        <taxon>malvids</taxon>
        <taxon>Myrtales</taxon>
        <taxon>Melastomataceae</taxon>
        <taxon>Melastomatoideae</taxon>
        <taxon>Melastomateae</taxon>
        <taxon>Melastoma</taxon>
    </lineage>
</organism>
<proteinExistence type="predicted"/>
<accession>A0ACB9NR89</accession>
<evidence type="ECO:0000313" key="1">
    <source>
        <dbReference type="EMBL" id="KAI4338541.1"/>
    </source>
</evidence>
<comment type="caution">
    <text evidence="1">The sequence shown here is derived from an EMBL/GenBank/DDBJ whole genome shotgun (WGS) entry which is preliminary data.</text>
</comment>